<evidence type="ECO:0000313" key="1">
    <source>
        <dbReference type="EMBL" id="GLI54777.1"/>
    </source>
</evidence>
<reference evidence="1" key="1">
    <citation type="submission" date="2022-12" db="EMBL/GenBank/DDBJ databases">
        <title>Reference genome sequencing for broad-spectrum identification of bacterial and archaeal isolates by mass spectrometry.</title>
        <authorList>
            <person name="Sekiguchi Y."/>
            <person name="Tourlousse D.M."/>
        </authorList>
    </citation>
    <scope>NUCLEOTIDE SEQUENCE</scope>
    <source>
        <strain evidence="1">10succ1</strain>
    </source>
</reference>
<proteinExistence type="predicted"/>
<name>A0A9W6GJG2_9FUSO</name>
<dbReference type="EMBL" id="BSDY01000001">
    <property type="protein sequence ID" value="GLI54777.1"/>
    <property type="molecule type" value="Genomic_DNA"/>
</dbReference>
<dbReference type="Proteomes" id="UP001144471">
    <property type="component" value="Unassembled WGS sequence"/>
</dbReference>
<accession>A0A9W6GJG2</accession>
<keyword evidence="2" id="KW-1185">Reference proteome</keyword>
<organism evidence="1 2">
    <name type="scientific">Propionigenium maris DSM 9537</name>
    <dbReference type="NCBI Taxonomy" id="1123000"/>
    <lineage>
        <taxon>Bacteria</taxon>
        <taxon>Fusobacteriati</taxon>
        <taxon>Fusobacteriota</taxon>
        <taxon>Fusobacteriia</taxon>
        <taxon>Fusobacteriales</taxon>
        <taxon>Fusobacteriaceae</taxon>
        <taxon>Propionigenium</taxon>
    </lineage>
</organism>
<dbReference type="AlphaFoldDB" id="A0A9W6GJG2"/>
<protein>
    <submittedName>
        <fullName evidence="1">Uncharacterized protein</fullName>
    </submittedName>
</protein>
<evidence type="ECO:0000313" key="2">
    <source>
        <dbReference type="Proteomes" id="UP001144471"/>
    </source>
</evidence>
<gene>
    <name evidence="1" type="ORF">PM10SUCC1_02920</name>
</gene>
<comment type="caution">
    <text evidence="1">The sequence shown here is derived from an EMBL/GenBank/DDBJ whole genome shotgun (WGS) entry which is preliminary data.</text>
</comment>
<sequence length="88" mass="10108">MEHIDFYYYTKVYNQYDFSKLNILDNVSSIASVNNEHITEIDNFDKVANVSDNFTNCGQQLKGLECGVTCKQCSIKDNGCQLITFKKH</sequence>